<accession>A0AAD4H7J5</accession>
<dbReference type="AlphaFoldDB" id="A0AAD4H7J5"/>
<dbReference type="EMBL" id="JAAAIL010000617">
    <property type="protein sequence ID" value="KAG0274346.1"/>
    <property type="molecule type" value="Genomic_DNA"/>
</dbReference>
<keyword evidence="3" id="KW-1185">Reference proteome</keyword>
<feature type="region of interest" description="Disordered" evidence="1">
    <location>
        <begin position="145"/>
        <end position="187"/>
    </location>
</feature>
<organism evidence="2 3">
    <name type="scientific">Linnemannia exigua</name>
    <dbReference type="NCBI Taxonomy" id="604196"/>
    <lineage>
        <taxon>Eukaryota</taxon>
        <taxon>Fungi</taxon>
        <taxon>Fungi incertae sedis</taxon>
        <taxon>Mucoromycota</taxon>
        <taxon>Mortierellomycotina</taxon>
        <taxon>Mortierellomycetes</taxon>
        <taxon>Mortierellales</taxon>
        <taxon>Mortierellaceae</taxon>
        <taxon>Linnemannia</taxon>
    </lineage>
</organism>
<dbReference type="Proteomes" id="UP001194580">
    <property type="component" value="Unassembled WGS sequence"/>
</dbReference>
<evidence type="ECO:0000313" key="3">
    <source>
        <dbReference type="Proteomes" id="UP001194580"/>
    </source>
</evidence>
<comment type="caution">
    <text evidence="2">The sequence shown here is derived from an EMBL/GenBank/DDBJ whole genome shotgun (WGS) entry which is preliminary data.</text>
</comment>
<gene>
    <name evidence="2" type="ORF">BGZ95_009880</name>
</gene>
<evidence type="ECO:0000313" key="2">
    <source>
        <dbReference type="EMBL" id="KAG0274346.1"/>
    </source>
</evidence>
<name>A0AAD4H7J5_9FUNG</name>
<proteinExistence type="predicted"/>
<sequence length="208" mass="22011">MLALIWLLVEGVEGDTAGGKGGFLEVMSSNPPATGKVQGMARKFSLMAKQAAGEGNYVPRNNVEKQPIVTGAIVKPKVAVATAAAAAAAAPVVKEVAAPVQENIQEEQVALASPVDVEQEIETSLQVSELTNKVEEIEIAVKEEEEKKVEEPMAAPAAVEEPVDEEPIHEEPIHEEPAVEVEESKEEQEAVVAEVVKAVEVAEAEAPH</sequence>
<evidence type="ECO:0000256" key="1">
    <source>
        <dbReference type="SAM" id="MobiDB-lite"/>
    </source>
</evidence>
<protein>
    <submittedName>
        <fullName evidence="2">Uncharacterized protein</fullName>
    </submittedName>
</protein>
<reference evidence="2" key="1">
    <citation type="journal article" date="2020" name="Fungal Divers.">
        <title>Resolving the Mortierellaceae phylogeny through synthesis of multi-gene phylogenetics and phylogenomics.</title>
        <authorList>
            <person name="Vandepol N."/>
            <person name="Liber J."/>
            <person name="Desiro A."/>
            <person name="Na H."/>
            <person name="Kennedy M."/>
            <person name="Barry K."/>
            <person name="Grigoriev I.V."/>
            <person name="Miller A.N."/>
            <person name="O'Donnell K."/>
            <person name="Stajich J.E."/>
            <person name="Bonito G."/>
        </authorList>
    </citation>
    <scope>NUCLEOTIDE SEQUENCE</scope>
    <source>
        <strain evidence="2">NRRL 28262</strain>
    </source>
</reference>